<dbReference type="Proteomes" id="UP001165289">
    <property type="component" value="Unassembled WGS sequence"/>
</dbReference>
<keyword evidence="2" id="KW-1185">Reference proteome</keyword>
<gene>
    <name evidence="1" type="ORF">LOD99_14023</name>
</gene>
<reference evidence="1 2" key="1">
    <citation type="journal article" date="2023" name="BMC Biol.">
        <title>The compact genome of the sponge Oopsacas minuta (Hexactinellida) is lacking key metazoan core genes.</title>
        <authorList>
            <person name="Santini S."/>
            <person name="Schenkelaars Q."/>
            <person name="Jourda C."/>
            <person name="Duchesne M."/>
            <person name="Belahbib H."/>
            <person name="Rocher C."/>
            <person name="Selva M."/>
            <person name="Riesgo A."/>
            <person name="Vervoort M."/>
            <person name="Leys S.P."/>
            <person name="Kodjabachian L."/>
            <person name="Le Bivic A."/>
            <person name="Borchiellini C."/>
            <person name="Claverie J.M."/>
            <person name="Renard E."/>
        </authorList>
    </citation>
    <scope>NUCLEOTIDE SEQUENCE [LARGE SCALE GENOMIC DNA]</scope>
    <source>
        <strain evidence="1">SPO-2</strain>
    </source>
</reference>
<dbReference type="AlphaFoldDB" id="A0AAV7KGG9"/>
<protein>
    <submittedName>
        <fullName evidence="1">Uncharacterized protein</fullName>
    </submittedName>
</protein>
<comment type="caution">
    <text evidence="1">The sequence shown here is derived from an EMBL/GenBank/DDBJ whole genome shotgun (WGS) entry which is preliminary data.</text>
</comment>
<evidence type="ECO:0000313" key="2">
    <source>
        <dbReference type="Proteomes" id="UP001165289"/>
    </source>
</evidence>
<sequence>MFNLTKENGIFVGWVNITAIKRIRIPDTVVDVGVNIDGEYEWVIEYQCIEEFDIIIFEAINFYTRARFPTNDTKMIMMNSAKKYGILEHIKEGELITNDQTNCTYGEEDRKRN</sequence>
<evidence type="ECO:0000313" key="1">
    <source>
        <dbReference type="EMBL" id="KAI6660437.1"/>
    </source>
</evidence>
<dbReference type="EMBL" id="JAKMXF010000033">
    <property type="protein sequence ID" value="KAI6660437.1"/>
    <property type="molecule type" value="Genomic_DNA"/>
</dbReference>
<organism evidence="1 2">
    <name type="scientific">Oopsacas minuta</name>
    <dbReference type="NCBI Taxonomy" id="111878"/>
    <lineage>
        <taxon>Eukaryota</taxon>
        <taxon>Metazoa</taxon>
        <taxon>Porifera</taxon>
        <taxon>Hexactinellida</taxon>
        <taxon>Hexasterophora</taxon>
        <taxon>Lyssacinosida</taxon>
        <taxon>Leucopsacidae</taxon>
        <taxon>Oopsacas</taxon>
    </lineage>
</organism>
<proteinExistence type="predicted"/>
<accession>A0AAV7KGG9</accession>
<name>A0AAV7KGG9_9METZ</name>